<feature type="region of interest" description="Disordered" evidence="1">
    <location>
        <begin position="121"/>
        <end position="167"/>
    </location>
</feature>
<accession>A0ABP0CEJ1</accession>
<keyword evidence="3" id="KW-1185">Reference proteome</keyword>
<feature type="compositionally biased region" description="Low complexity" evidence="1">
    <location>
        <begin position="13"/>
        <end position="22"/>
    </location>
</feature>
<dbReference type="Proteomes" id="UP001642405">
    <property type="component" value="Unassembled WGS sequence"/>
</dbReference>
<gene>
    <name evidence="2" type="ORF">SCUCBS95973_007251</name>
</gene>
<organism evidence="2 3">
    <name type="scientific">Sporothrix curviconia</name>
    <dbReference type="NCBI Taxonomy" id="1260050"/>
    <lineage>
        <taxon>Eukaryota</taxon>
        <taxon>Fungi</taxon>
        <taxon>Dikarya</taxon>
        <taxon>Ascomycota</taxon>
        <taxon>Pezizomycotina</taxon>
        <taxon>Sordariomycetes</taxon>
        <taxon>Sordariomycetidae</taxon>
        <taxon>Ophiostomatales</taxon>
        <taxon>Ophiostomataceae</taxon>
        <taxon>Sporothrix</taxon>
    </lineage>
</organism>
<reference evidence="2 3" key="1">
    <citation type="submission" date="2024-01" db="EMBL/GenBank/DDBJ databases">
        <authorList>
            <person name="Allen C."/>
            <person name="Tagirdzhanova G."/>
        </authorList>
    </citation>
    <scope>NUCLEOTIDE SEQUENCE [LARGE SCALE GENOMIC DNA]</scope>
</reference>
<feature type="compositionally biased region" description="Polar residues" evidence="1">
    <location>
        <begin position="129"/>
        <end position="144"/>
    </location>
</feature>
<evidence type="ECO:0000313" key="2">
    <source>
        <dbReference type="EMBL" id="CAK7229520.1"/>
    </source>
</evidence>
<sequence>MLRVPPPLRPRSRSSSESGSRRSVSHQNSQDSLYNAASAQFCQVTSLASSMDYNDVSHITGVLVASPPQLESPLSSDPSRWDVQPGPVNNGGAAARHRRESSSPSFNGYSNDMSHTWDDGNHAALFQQPHPQQSNPPRMSNGYTGQVMLPYGSGHRRSGSSSSSHSDIYQLQQQQAWDFYYQQYARPPPNVPRGAHHRNRSLGSRHGPVPGPQAPYRILHSYNSPAYRGVPIWG</sequence>
<proteinExistence type="predicted"/>
<feature type="region of interest" description="Disordered" evidence="1">
    <location>
        <begin position="1"/>
        <end position="31"/>
    </location>
</feature>
<evidence type="ECO:0000256" key="1">
    <source>
        <dbReference type="SAM" id="MobiDB-lite"/>
    </source>
</evidence>
<name>A0ABP0CEJ1_9PEZI</name>
<dbReference type="EMBL" id="CAWUHB010000049">
    <property type="protein sequence ID" value="CAK7229520.1"/>
    <property type="molecule type" value="Genomic_DNA"/>
</dbReference>
<protein>
    <submittedName>
        <fullName evidence="2">Uncharacterized protein</fullName>
    </submittedName>
</protein>
<evidence type="ECO:0000313" key="3">
    <source>
        <dbReference type="Proteomes" id="UP001642405"/>
    </source>
</evidence>
<feature type="region of interest" description="Disordered" evidence="1">
    <location>
        <begin position="188"/>
        <end position="209"/>
    </location>
</feature>
<feature type="region of interest" description="Disordered" evidence="1">
    <location>
        <begin position="69"/>
        <end position="105"/>
    </location>
</feature>
<comment type="caution">
    <text evidence="2">The sequence shown here is derived from an EMBL/GenBank/DDBJ whole genome shotgun (WGS) entry which is preliminary data.</text>
</comment>